<reference evidence="2" key="1">
    <citation type="submission" date="2023-06" db="EMBL/GenBank/DDBJ databases">
        <authorList>
            <consortium name="Lawrence Berkeley National Laboratory"/>
            <person name="Ahrendt S."/>
            <person name="Sahu N."/>
            <person name="Indic B."/>
            <person name="Wong-Bajracharya J."/>
            <person name="Merenyi Z."/>
            <person name="Ke H.-M."/>
            <person name="Monk M."/>
            <person name="Kocsube S."/>
            <person name="Drula E."/>
            <person name="Lipzen A."/>
            <person name="Balint B."/>
            <person name="Henrissat B."/>
            <person name="Andreopoulos B."/>
            <person name="Martin F.M."/>
            <person name="Harder C.B."/>
            <person name="Rigling D."/>
            <person name="Ford K.L."/>
            <person name="Foster G.D."/>
            <person name="Pangilinan J."/>
            <person name="Papanicolaou A."/>
            <person name="Barry K."/>
            <person name="LaButti K."/>
            <person name="Viragh M."/>
            <person name="Koriabine M."/>
            <person name="Yan M."/>
            <person name="Riley R."/>
            <person name="Champramary S."/>
            <person name="Plett K.L."/>
            <person name="Tsai I.J."/>
            <person name="Slot J."/>
            <person name="Sipos G."/>
            <person name="Plett J."/>
            <person name="Nagy L.G."/>
            <person name="Grigoriev I.V."/>
        </authorList>
    </citation>
    <scope>NUCLEOTIDE SEQUENCE</scope>
    <source>
        <strain evidence="2">HWK02</strain>
    </source>
</reference>
<gene>
    <name evidence="2" type="ORF">EDD18DRAFT_395915</name>
</gene>
<keyword evidence="3" id="KW-1185">Reference proteome</keyword>
<sequence length="210" mass="23622">MSQNAPSCLAKHSIVSETPVNVTHEKHGVSINIFQWYSPERNMSSSRTIENTEVDESVPVPPLPKGSQSYECERRTSKNHTTTASLELPSSHILGRTICAGAFRHLIVNSSGKLSVRNNFLILSNDADFTSTFLKLFFALTAMSISSDPNGELSVIRRSSRLRRGVDLRAEYMLFCLTTRSKRVMGYERSLLRDRIPMGSLRMSVRRRGQ</sequence>
<name>A0AA39Q165_9AGAR</name>
<dbReference type="Proteomes" id="UP001175228">
    <property type="component" value="Unassembled WGS sequence"/>
</dbReference>
<evidence type="ECO:0000313" key="2">
    <source>
        <dbReference type="EMBL" id="KAK0493884.1"/>
    </source>
</evidence>
<dbReference type="EMBL" id="JAUEPU010000023">
    <property type="protein sequence ID" value="KAK0493884.1"/>
    <property type="molecule type" value="Genomic_DNA"/>
</dbReference>
<accession>A0AA39Q165</accession>
<comment type="caution">
    <text evidence="2">The sequence shown here is derived from an EMBL/GenBank/DDBJ whole genome shotgun (WGS) entry which is preliminary data.</text>
</comment>
<evidence type="ECO:0000313" key="3">
    <source>
        <dbReference type="Proteomes" id="UP001175228"/>
    </source>
</evidence>
<proteinExistence type="predicted"/>
<dbReference type="AlphaFoldDB" id="A0AA39Q165"/>
<protein>
    <submittedName>
        <fullName evidence="2">Uncharacterized protein</fullName>
    </submittedName>
</protein>
<evidence type="ECO:0000256" key="1">
    <source>
        <dbReference type="SAM" id="MobiDB-lite"/>
    </source>
</evidence>
<feature type="region of interest" description="Disordered" evidence="1">
    <location>
        <begin position="47"/>
        <end position="84"/>
    </location>
</feature>
<organism evidence="2 3">
    <name type="scientific">Armillaria luteobubalina</name>
    <dbReference type="NCBI Taxonomy" id="153913"/>
    <lineage>
        <taxon>Eukaryota</taxon>
        <taxon>Fungi</taxon>
        <taxon>Dikarya</taxon>
        <taxon>Basidiomycota</taxon>
        <taxon>Agaricomycotina</taxon>
        <taxon>Agaricomycetes</taxon>
        <taxon>Agaricomycetidae</taxon>
        <taxon>Agaricales</taxon>
        <taxon>Marasmiineae</taxon>
        <taxon>Physalacriaceae</taxon>
        <taxon>Armillaria</taxon>
    </lineage>
</organism>